<proteinExistence type="predicted"/>
<evidence type="ECO:0000313" key="1">
    <source>
        <dbReference type="EMBL" id="KKL51882.1"/>
    </source>
</evidence>
<organism evidence="1">
    <name type="scientific">marine sediment metagenome</name>
    <dbReference type="NCBI Taxonomy" id="412755"/>
    <lineage>
        <taxon>unclassified sequences</taxon>
        <taxon>metagenomes</taxon>
        <taxon>ecological metagenomes</taxon>
    </lineage>
</organism>
<evidence type="ECO:0008006" key="2">
    <source>
        <dbReference type="Google" id="ProtNLM"/>
    </source>
</evidence>
<dbReference type="SUPFAM" id="SSF51126">
    <property type="entry name" value="Pectin lyase-like"/>
    <property type="match status" value="1"/>
</dbReference>
<dbReference type="InterPro" id="IPR011050">
    <property type="entry name" value="Pectin_lyase_fold/virulence"/>
</dbReference>
<name>A0A0F9FLH4_9ZZZZ</name>
<accession>A0A0F9FLH4</accession>
<protein>
    <recommendedName>
        <fullName evidence="2">Right handed beta helix domain-containing protein</fullName>
    </recommendedName>
</protein>
<comment type="caution">
    <text evidence="1">The sequence shown here is derived from an EMBL/GenBank/DDBJ whole genome shotgun (WGS) entry which is preliminary data.</text>
</comment>
<reference evidence="1" key="1">
    <citation type="journal article" date="2015" name="Nature">
        <title>Complex archaea that bridge the gap between prokaryotes and eukaryotes.</title>
        <authorList>
            <person name="Spang A."/>
            <person name="Saw J.H."/>
            <person name="Jorgensen S.L."/>
            <person name="Zaremba-Niedzwiedzka K."/>
            <person name="Martijn J."/>
            <person name="Lind A.E."/>
            <person name="van Eijk R."/>
            <person name="Schleper C."/>
            <person name="Guy L."/>
            <person name="Ettema T.J."/>
        </authorList>
    </citation>
    <scope>NUCLEOTIDE SEQUENCE</scope>
</reference>
<dbReference type="AlphaFoldDB" id="A0A0F9FLH4"/>
<dbReference type="EMBL" id="LAZR01032093">
    <property type="protein sequence ID" value="KKL51882.1"/>
    <property type="molecule type" value="Genomic_DNA"/>
</dbReference>
<sequence>MTIGTGTSFFTRKTSGAAFNVEDQGFSTGDRYFVDSGATNAANVTNGGSNPDAPFLTVAFAITQATAGQGDIIYVMPGHAESSTTINAEIWDISKAGISIIGLGEGDLRPTFTLGQAGVTCVIGAAGCMIKNLRFVGDIVSLVAMLEVEAAADGCVIEDCFFTDSAAQDALIMISVAADADRLVIQRNQFVGIVGLEATDCILFAGNTDATVIRDNLFAGDWKTSGAIGATAAKCNGMVILRNIVSNADGAAGLSIKMKTDNTGIVAYNAFTGTSANTEPVTGEDAMHIVENYMADVAAKTGIISATVTVW</sequence>
<gene>
    <name evidence="1" type="ORF">LCGC14_2291050</name>
</gene>